<evidence type="ECO:0000313" key="2">
    <source>
        <dbReference type="Proteomes" id="UP001057452"/>
    </source>
</evidence>
<reference evidence="1" key="1">
    <citation type="submission" date="2022-05" db="EMBL/GenBank/DDBJ databases">
        <title>Chromosome-level genome of Chaenocephalus aceratus.</title>
        <authorList>
            <person name="Park H."/>
        </authorList>
    </citation>
    <scope>NUCLEOTIDE SEQUENCE</scope>
    <source>
        <strain evidence="1">KU_202001</strain>
    </source>
</reference>
<sequence length="484" mass="54524">MCPLCLFLLLSRPESVEASPVVVEKSSYPHQIYSSSQHSHSYIGLPYADHNYGGARTKHPGAPTLSTSEDGSYGADITRCICGFTHDDGYMICCDKCSAWQHIDCMGIDRQNILRPTCVNAANHDTWTERGPSCCRPGNGNVCLMGTPVLQRAFREGSRKSSRVKGAAPEQEPTEHPSLWENKIKTWMERYEEASSNQYSEDVQDLLRVKEQGDGKSLAYNTHPASFKPPVESQIQKNKKILKAVRDLAPDSLIIEYRGSSCFDSSLRPTDTSSRGHTPLFCFIQNLMDWRCVWTLAAIGNEHASSVAPAPPILKCGTPIMKGTEITIGFDYDYCNCKYKVDCACVKGNQECPVLKHNLEPTENLGSGGRRRGSRKDRETVRDDLGQNQNRGFGRRGEEQERVFWKRVQDPELYEDLEDKSSVSNEVEMESEEQIADRRRKMTREERKMEAILQAFARMEKREKRREAGPGENRHGQAGARGSQ</sequence>
<proteinExistence type="predicted"/>
<accession>A0ACB9VTI5</accession>
<dbReference type="Proteomes" id="UP001057452">
    <property type="component" value="Chromosome 23"/>
</dbReference>
<protein>
    <submittedName>
        <fullName evidence="1">Uncharacterized protein</fullName>
    </submittedName>
</protein>
<gene>
    <name evidence="1" type="ORF">KUCAC02_006799</name>
</gene>
<organism evidence="1 2">
    <name type="scientific">Chaenocephalus aceratus</name>
    <name type="common">Blackfin icefish</name>
    <name type="synonym">Chaenichthys aceratus</name>
    <dbReference type="NCBI Taxonomy" id="36190"/>
    <lineage>
        <taxon>Eukaryota</taxon>
        <taxon>Metazoa</taxon>
        <taxon>Chordata</taxon>
        <taxon>Craniata</taxon>
        <taxon>Vertebrata</taxon>
        <taxon>Euteleostomi</taxon>
        <taxon>Actinopterygii</taxon>
        <taxon>Neopterygii</taxon>
        <taxon>Teleostei</taxon>
        <taxon>Neoteleostei</taxon>
        <taxon>Acanthomorphata</taxon>
        <taxon>Eupercaria</taxon>
        <taxon>Perciformes</taxon>
        <taxon>Notothenioidei</taxon>
        <taxon>Channichthyidae</taxon>
        <taxon>Chaenocephalus</taxon>
    </lineage>
</organism>
<evidence type="ECO:0000313" key="1">
    <source>
        <dbReference type="EMBL" id="KAI4803248.1"/>
    </source>
</evidence>
<comment type="caution">
    <text evidence="1">The sequence shown here is derived from an EMBL/GenBank/DDBJ whole genome shotgun (WGS) entry which is preliminary data.</text>
</comment>
<dbReference type="EMBL" id="CM043807">
    <property type="protein sequence ID" value="KAI4803248.1"/>
    <property type="molecule type" value="Genomic_DNA"/>
</dbReference>
<keyword evidence="2" id="KW-1185">Reference proteome</keyword>
<name>A0ACB9VTI5_CHAAC</name>